<reference evidence="14 15" key="1">
    <citation type="submission" date="2017-09" db="EMBL/GenBank/DDBJ databases">
        <title>Complete genome sequence of Oxytococcus suis strain ZY16052.</title>
        <authorList>
            <person name="Li F."/>
        </authorList>
    </citation>
    <scope>NUCLEOTIDE SEQUENCE [LARGE SCALE GENOMIC DNA]</scope>
    <source>
        <strain evidence="14 15">ZY16052</strain>
    </source>
</reference>
<dbReference type="Pfam" id="PF02518">
    <property type="entry name" value="HATPase_c"/>
    <property type="match status" value="1"/>
</dbReference>
<feature type="domain" description="Histidine kinase" evidence="13">
    <location>
        <begin position="354"/>
        <end position="570"/>
    </location>
</feature>
<evidence type="ECO:0000256" key="7">
    <source>
        <dbReference type="ARBA" id="ARBA00022741"/>
    </source>
</evidence>
<dbReference type="Gene3D" id="1.10.287.130">
    <property type="match status" value="1"/>
</dbReference>
<keyword evidence="9" id="KW-0067">ATP-binding</keyword>
<dbReference type="InterPro" id="IPR035965">
    <property type="entry name" value="PAS-like_dom_sf"/>
</dbReference>
<dbReference type="PRINTS" id="PR00344">
    <property type="entry name" value="BCTRLSENSOR"/>
</dbReference>
<keyword evidence="11 12" id="KW-0472">Membrane</keyword>
<feature type="transmembrane region" description="Helical" evidence="12">
    <location>
        <begin position="12"/>
        <end position="29"/>
    </location>
</feature>
<evidence type="ECO:0000256" key="11">
    <source>
        <dbReference type="ARBA" id="ARBA00023136"/>
    </source>
</evidence>
<dbReference type="EMBL" id="CP023434">
    <property type="protein sequence ID" value="AXY26571.1"/>
    <property type="molecule type" value="Genomic_DNA"/>
</dbReference>
<keyword evidence="7" id="KW-0547">Nucleotide-binding</keyword>
<dbReference type="PROSITE" id="PS50109">
    <property type="entry name" value="HIS_KIN"/>
    <property type="match status" value="1"/>
</dbReference>
<dbReference type="AlphaFoldDB" id="A0A347WNB4"/>
<keyword evidence="4" id="KW-1003">Cell membrane</keyword>
<dbReference type="Gene3D" id="3.30.565.10">
    <property type="entry name" value="Histidine kinase-like ATPase, C-terminal domain"/>
    <property type="match status" value="1"/>
</dbReference>
<dbReference type="RefSeq" id="WP_118991427.1">
    <property type="nucleotide sequence ID" value="NZ_CP023434.1"/>
</dbReference>
<dbReference type="SUPFAM" id="SSF55874">
    <property type="entry name" value="ATPase domain of HSP90 chaperone/DNA topoisomerase II/histidine kinase"/>
    <property type="match status" value="1"/>
</dbReference>
<evidence type="ECO:0000256" key="3">
    <source>
        <dbReference type="ARBA" id="ARBA00012438"/>
    </source>
</evidence>
<dbReference type="Proteomes" id="UP000263232">
    <property type="component" value="Chromosome"/>
</dbReference>
<name>A0A347WNB4_9LACT</name>
<dbReference type="FunFam" id="3.30.565.10:FF:000006">
    <property type="entry name" value="Sensor histidine kinase WalK"/>
    <property type="match status" value="1"/>
</dbReference>
<dbReference type="GO" id="GO:0004721">
    <property type="term" value="F:phosphoprotein phosphatase activity"/>
    <property type="evidence" value="ECO:0007669"/>
    <property type="project" value="TreeGrafter"/>
</dbReference>
<dbReference type="Pfam" id="PF00512">
    <property type="entry name" value="HisKA"/>
    <property type="match status" value="1"/>
</dbReference>
<dbReference type="PANTHER" id="PTHR45453:SF1">
    <property type="entry name" value="PHOSPHATE REGULON SENSOR PROTEIN PHOR"/>
    <property type="match status" value="1"/>
</dbReference>
<dbReference type="FunFam" id="1.10.287.130:FF:000008">
    <property type="entry name" value="Two-component sensor histidine kinase"/>
    <property type="match status" value="1"/>
</dbReference>
<keyword evidence="10" id="KW-0902">Two-component regulatory system</keyword>
<dbReference type="InterPro" id="IPR000014">
    <property type="entry name" value="PAS"/>
</dbReference>
<keyword evidence="15" id="KW-1185">Reference proteome</keyword>
<dbReference type="InterPro" id="IPR004358">
    <property type="entry name" value="Sig_transdc_His_kin-like_C"/>
</dbReference>
<keyword evidence="5" id="KW-0597">Phosphoprotein</keyword>
<comment type="catalytic activity">
    <reaction evidence="1">
        <text>ATP + protein L-histidine = ADP + protein N-phospho-L-histidine.</text>
        <dbReference type="EC" id="2.7.13.3"/>
    </reaction>
</comment>
<dbReference type="InterPro" id="IPR036890">
    <property type="entry name" value="HATPase_C_sf"/>
</dbReference>
<dbReference type="GO" id="GO:0000155">
    <property type="term" value="F:phosphorelay sensor kinase activity"/>
    <property type="evidence" value="ECO:0007669"/>
    <property type="project" value="InterPro"/>
</dbReference>
<dbReference type="CDD" id="cd00075">
    <property type="entry name" value="HATPase"/>
    <property type="match status" value="1"/>
</dbReference>
<evidence type="ECO:0000313" key="15">
    <source>
        <dbReference type="Proteomes" id="UP000263232"/>
    </source>
</evidence>
<evidence type="ECO:0000256" key="9">
    <source>
        <dbReference type="ARBA" id="ARBA00022840"/>
    </source>
</evidence>
<keyword evidence="8 14" id="KW-0418">Kinase</keyword>
<evidence type="ECO:0000256" key="8">
    <source>
        <dbReference type="ARBA" id="ARBA00022777"/>
    </source>
</evidence>
<dbReference type="InterPro" id="IPR003661">
    <property type="entry name" value="HisK_dim/P_dom"/>
</dbReference>
<dbReference type="SUPFAM" id="SSF47384">
    <property type="entry name" value="Homodimeric domain of signal transducing histidine kinase"/>
    <property type="match status" value="1"/>
</dbReference>
<dbReference type="CDD" id="cd00082">
    <property type="entry name" value="HisKA"/>
    <property type="match status" value="1"/>
</dbReference>
<dbReference type="SMART" id="SM00091">
    <property type="entry name" value="PAS"/>
    <property type="match status" value="1"/>
</dbReference>
<evidence type="ECO:0000256" key="1">
    <source>
        <dbReference type="ARBA" id="ARBA00000085"/>
    </source>
</evidence>
<dbReference type="InterPro" id="IPR050351">
    <property type="entry name" value="BphY/WalK/GraS-like"/>
</dbReference>
<evidence type="ECO:0000256" key="2">
    <source>
        <dbReference type="ARBA" id="ARBA00004236"/>
    </source>
</evidence>
<dbReference type="GO" id="GO:0005524">
    <property type="term" value="F:ATP binding"/>
    <property type="evidence" value="ECO:0007669"/>
    <property type="project" value="UniProtKB-KW"/>
</dbReference>
<proteinExistence type="predicted"/>
<gene>
    <name evidence="14" type="ORF">CL176_11495</name>
</gene>
<protein>
    <recommendedName>
        <fullName evidence="3">histidine kinase</fullName>
        <ecNumber evidence="3">2.7.13.3</ecNumber>
    </recommendedName>
</protein>
<dbReference type="Gene3D" id="3.30.450.20">
    <property type="entry name" value="PAS domain"/>
    <property type="match status" value="1"/>
</dbReference>
<dbReference type="GO" id="GO:0005886">
    <property type="term" value="C:plasma membrane"/>
    <property type="evidence" value="ECO:0007669"/>
    <property type="project" value="UniProtKB-SubCell"/>
</dbReference>
<dbReference type="InterPro" id="IPR036097">
    <property type="entry name" value="HisK_dim/P_sf"/>
</dbReference>
<dbReference type="SMART" id="SM00388">
    <property type="entry name" value="HisKA"/>
    <property type="match status" value="1"/>
</dbReference>
<dbReference type="GO" id="GO:0016036">
    <property type="term" value="P:cellular response to phosphate starvation"/>
    <property type="evidence" value="ECO:0007669"/>
    <property type="project" value="TreeGrafter"/>
</dbReference>
<evidence type="ECO:0000256" key="6">
    <source>
        <dbReference type="ARBA" id="ARBA00022679"/>
    </source>
</evidence>
<evidence type="ECO:0000313" key="14">
    <source>
        <dbReference type="EMBL" id="AXY26571.1"/>
    </source>
</evidence>
<evidence type="ECO:0000256" key="5">
    <source>
        <dbReference type="ARBA" id="ARBA00022553"/>
    </source>
</evidence>
<dbReference type="OrthoDB" id="9813151at2"/>
<evidence type="ECO:0000256" key="10">
    <source>
        <dbReference type="ARBA" id="ARBA00023012"/>
    </source>
</evidence>
<dbReference type="NCBIfam" id="NF046044">
    <property type="entry name" value="PnpS"/>
    <property type="match status" value="1"/>
</dbReference>
<dbReference type="KEGG" id="abae:CL176_11495"/>
<dbReference type="PANTHER" id="PTHR45453">
    <property type="entry name" value="PHOSPHATE REGULON SENSOR PROTEIN PHOR"/>
    <property type="match status" value="1"/>
</dbReference>
<dbReference type="EC" id="2.7.13.3" evidence="3"/>
<feature type="transmembrane region" description="Helical" evidence="12">
    <location>
        <begin position="145"/>
        <end position="166"/>
    </location>
</feature>
<evidence type="ECO:0000256" key="4">
    <source>
        <dbReference type="ARBA" id="ARBA00022475"/>
    </source>
</evidence>
<keyword evidence="12" id="KW-0812">Transmembrane</keyword>
<keyword evidence="6" id="KW-0808">Transferase</keyword>
<evidence type="ECO:0000259" key="13">
    <source>
        <dbReference type="PROSITE" id="PS50109"/>
    </source>
</evidence>
<sequence length="570" mass="64490">MKTNRFNRQTSQIIVIGMLCLSIFSMYQIRQQVVRMIDVYDTLAIGVLGSAGEEPNVAALEELSLEPISYALLGSHSGSFELVTSTFPSQRSIQPIIEEYVRKRSTGALTRSGLFNWWRIYPLTYAQQDYLFILHYPRDFALDSVPGAFIGLMVVLLVLILLLTIIRRIIREEIYQPIRQIEVDLQEMAVEDTQTLSYTRVSSPHVNSLQQTVETLKGRLMENQRNLYQSEQRLSLVLDSINLGVILLNGQKHIELINPEAQSLLQLSDAVIGRNYEGVIRSNSLVTMIAESMQTGEAMSEEIELYIPTLKAIDVNIIPYSEPKQADEESILVLLYDISKVKHLEVVRTEFVANASHELRTPVTAIKGFAETLMDGAIEDTQMAKQFIQIIYNESNRLETLIHDILELSRIENETHIDVIETFDLVKVTQEMVAFFQERAEQKDIRIQTELPEAPILLSVDQHRVEQILRNLIENAIKYSGNESEVDVTVYSNHHRATIIVSDTGIGIPEQDQERIFERFYRVDKGRSRHSGGTGLGLSIVRNLVNVLGGSITVESELGVGSTFIVTLPL</sequence>
<dbReference type="SMART" id="SM00387">
    <property type="entry name" value="HATPase_c"/>
    <property type="match status" value="1"/>
</dbReference>
<keyword evidence="12" id="KW-1133">Transmembrane helix</keyword>
<dbReference type="InterPro" id="IPR003594">
    <property type="entry name" value="HATPase_dom"/>
</dbReference>
<comment type="subcellular location">
    <subcellularLocation>
        <location evidence="2">Cell membrane</location>
    </subcellularLocation>
</comment>
<organism evidence="14 15">
    <name type="scientific">Suicoccus acidiformans</name>
    <dbReference type="NCBI Taxonomy" id="2036206"/>
    <lineage>
        <taxon>Bacteria</taxon>
        <taxon>Bacillati</taxon>
        <taxon>Bacillota</taxon>
        <taxon>Bacilli</taxon>
        <taxon>Lactobacillales</taxon>
        <taxon>Aerococcaceae</taxon>
        <taxon>Suicoccus</taxon>
    </lineage>
</organism>
<accession>A0A347WNB4</accession>
<dbReference type="InterPro" id="IPR005467">
    <property type="entry name" value="His_kinase_dom"/>
</dbReference>
<dbReference type="SUPFAM" id="SSF55785">
    <property type="entry name" value="PYP-like sensor domain (PAS domain)"/>
    <property type="match status" value="1"/>
</dbReference>
<evidence type="ECO:0000256" key="12">
    <source>
        <dbReference type="SAM" id="Phobius"/>
    </source>
</evidence>